<reference evidence="3" key="1">
    <citation type="submission" date="2015-04" db="UniProtKB">
        <authorList>
            <consortium name="EnsemblPlants"/>
        </authorList>
    </citation>
    <scope>IDENTIFICATION</scope>
</reference>
<dbReference type="HOGENOM" id="CLU_2324161_0_0_1"/>
<reference evidence="3" key="2">
    <citation type="submission" date="2018-05" db="EMBL/GenBank/DDBJ databases">
        <title>OgluRS3 (Oryza glumaepatula Reference Sequence Version 3).</title>
        <authorList>
            <person name="Zhang J."/>
            <person name="Kudrna D."/>
            <person name="Lee S."/>
            <person name="Talag J."/>
            <person name="Welchert J."/>
            <person name="Wing R.A."/>
        </authorList>
    </citation>
    <scope>NUCLEOTIDE SEQUENCE [LARGE SCALE GENOMIC DNA]</scope>
</reference>
<dbReference type="Gramene" id="OGLUM10G13990.1">
    <property type="protein sequence ID" value="OGLUM10G13990.1"/>
    <property type="gene ID" value="OGLUM10G13990"/>
</dbReference>
<feature type="signal peptide" evidence="2">
    <location>
        <begin position="1"/>
        <end position="26"/>
    </location>
</feature>
<protein>
    <submittedName>
        <fullName evidence="3">Uncharacterized protein</fullName>
    </submittedName>
</protein>
<organism evidence="3">
    <name type="scientific">Oryza glumipatula</name>
    <dbReference type="NCBI Taxonomy" id="40148"/>
    <lineage>
        <taxon>Eukaryota</taxon>
        <taxon>Viridiplantae</taxon>
        <taxon>Streptophyta</taxon>
        <taxon>Embryophyta</taxon>
        <taxon>Tracheophyta</taxon>
        <taxon>Spermatophyta</taxon>
        <taxon>Magnoliopsida</taxon>
        <taxon>Liliopsida</taxon>
        <taxon>Poales</taxon>
        <taxon>Poaceae</taxon>
        <taxon>BOP clade</taxon>
        <taxon>Oryzoideae</taxon>
        <taxon>Oryzeae</taxon>
        <taxon>Oryzinae</taxon>
        <taxon>Oryza</taxon>
    </lineage>
</organism>
<feature type="chain" id="PRO_5002354508" evidence="2">
    <location>
        <begin position="27"/>
        <end position="99"/>
    </location>
</feature>
<sequence>MASARAMAAMAIFLLAALSATHLASSLRPGAGAVAGGACRPSGYLPGKSHSACSLPSRTMQPSQASSTVNCLRRHGRPPQDAVELDAELPIGSDLGHPR</sequence>
<proteinExistence type="predicted"/>
<accession>A0A0E0BC28</accession>
<feature type="region of interest" description="Disordered" evidence="1">
    <location>
        <begin position="50"/>
        <end position="99"/>
    </location>
</feature>
<dbReference type="Proteomes" id="UP000026961">
    <property type="component" value="Chromosome 10"/>
</dbReference>
<feature type="compositionally biased region" description="Polar residues" evidence="1">
    <location>
        <begin position="51"/>
        <end position="70"/>
    </location>
</feature>
<dbReference type="EnsemblPlants" id="OGLUM10G13990.1">
    <property type="protein sequence ID" value="OGLUM10G13990.1"/>
    <property type="gene ID" value="OGLUM10G13990"/>
</dbReference>
<dbReference type="AlphaFoldDB" id="A0A0E0BC28"/>
<keyword evidence="4" id="KW-1185">Reference proteome</keyword>
<keyword evidence="2" id="KW-0732">Signal</keyword>
<evidence type="ECO:0000313" key="3">
    <source>
        <dbReference type="EnsemblPlants" id="OGLUM10G13990.1"/>
    </source>
</evidence>
<evidence type="ECO:0000256" key="2">
    <source>
        <dbReference type="SAM" id="SignalP"/>
    </source>
</evidence>
<name>A0A0E0BC28_9ORYZ</name>
<evidence type="ECO:0000256" key="1">
    <source>
        <dbReference type="SAM" id="MobiDB-lite"/>
    </source>
</evidence>
<evidence type="ECO:0000313" key="4">
    <source>
        <dbReference type="Proteomes" id="UP000026961"/>
    </source>
</evidence>